<feature type="region of interest" description="Disordered" evidence="1">
    <location>
        <begin position="1"/>
        <end position="20"/>
    </location>
</feature>
<sequence length="108" mass="11854">MEALSLLQPGTQNTAPAWPHSCSGELQRRAALPALGCSGNGTCQHQSKDTFCLDSEYSPVRDPSAWNRQLQTVDCKIFRKGMVRGCVTEKLLLPKTRTKHCIAALPQT</sequence>
<keyword evidence="3" id="KW-1185">Reference proteome</keyword>
<organism evidence="2 3">
    <name type="scientific">Alligator mississippiensis</name>
    <name type="common">American alligator</name>
    <dbReference type="NCBI Taxonomy" id="8496"/>
    <lineage>
        <taxon>Eukaryota</taxon>
        <taxon>Metazoa</taxon>
        <taxon>Chordata</taxon>
        <taxon>Craniata</taxon>
        <taxon>Vertebrata</taxon>
        <taxon>Euteleostomi</taxon>
        <taxon>Archelosauria</taxon>
        <taxon>Archosauria</taxon>
        <taxon>Crocodylia</taxon>
        <taxon>Alligatoridae</taxon>
        <taxon>Alligatorinae</taxon>
        <taxon>Alligator</taxon>
    </lineage>
</organism>
<protein>
    <submittedName>
        <fullName evidence="2">Uncharacterized protein</fullName>
    </submittedName>
</protein>
<name>A0A151M8J8_ALLMI</name>
<dbReference type="EMBL" id="AKHW03006358">
    <property type="protein sequence ID" value="KYO20811.1"/>
    <property type="molecule type" value="Genomic_DNA"/>
</dbReference>
<evidence type="ECO:0000313" key="2">
    <source>
        <dbReference type="EMBL" id="KYO20811.1"/>
    </source>
</evidence>
<reference evidence="2 3" key="1">
    <citation type="journal article" date="2012" name="Genome Biol.">
        <title>Sequencing three crocodilian genomes to illuminate the evolution of archosaurs and amniotes.</title>
        <authorList>
            <person name="St John J.A."/>
            <person name="Braun E.L."/>
            <person name="Isberg S.R."/>
            <person name="Miles L.G."/>
            <person name="Chong A.Y."/>
            <person name="Gongora J."/>
            <person name="Dalzell P."/>
            <person name="Moran C."/>
            <person name="Bed'hom B."/>
            <person name="Abzhanov A."/>
            <person name="Burgess S.C."/>
            <person name="Cooksey A.M."/>
            <person name="Castoe T.A."/>
            <person name="Crawford N.G."/>
            <person name="Densmore L.D."/>
            <person name="Drew J.C."/>
            <person name="Edwards S.V."/>
            <person name="Faircloth B.C."/>
            <person name="Fujita M.K."/>
            <person name="Greenwold M.J."/>
            <person name="Hoffmann F.G."/>
            <person name="Howard J.M."/>
            <person name="Iguchi T."/>
            <person name="Janes D.E."/>
            <person name="Khan S.Y."/>
            <person name="Kohno S."/>
            <person name="de Koning A.J."/>
            <person name="Lance S.L."/>
            <person name="McCarthy F.M."/>
            <person name="McCormack J.E."/>
            <person name="Merchant M.E."/>
            <person name="Peterson D.G."/>
            <person name="Pollock D.D."/>
            <person name="Pourmand N."/>
            <person name="Raney B.J."/>
            <person name="Roessler K.A."/>
            <person name="Sanford J.R."/>
            <person name="Sawyer R.H."/>
            <person name="Schmidt C.J."/>
            <person name="Triplett E.W."/>
            <person name="Tuberville T.D."/>
            <person name="Venegas-Anaya M."/>
            <person name="Howard J.T."/>
            <person name="Jarvis E.D."/>
            <person name="Guillette L.J.Jr."/>
            <person name="Glenn T.C."/>
            <person name="Green R.E."/>
            <person name="Ray D.A."/>
        </authorList>
    </citation>
    <scope>NUCLEOTIDE SEQUENCE [LARGE SCALE GENOMIC DNA]</scope>
    <source>
        <strain evidence="2">KSC_2009_1</strain>
    </source>
</reference>
<dbReference type="Proteomes" id="UP000050525">
    <property type="component" value="Unassembled WGS sequence"/>
</dbReference>
<accession>A0A151M8J8</accession>
<comment type="caution">
    <text evidence="2">The sequence shown here is derived from an EMBL/GenBank/DDBJ whole genome shotgun (WGS) entry which is preliminary data.</text>
</comment>
<gene>
    <name evidence="2" type="ORF">Y1Q_0012665</name>
</gene>
<evidence type="ECO:0000256" key="1">
    <source>
        <dbReference type="SAM" id="MobiDB-lite"/>
    </source>
</evidence>
<evidence type="ECO:0000313" key="3">
    <source>
        <dbReference type="Proteomes" id="UP000050525"/>
    </source>
</evidence>
<proteinExistence type="predicted"/>
<dbReference type="AlphaFoldDB" id="A0A151M8J8"/>